<dbReference type="Pfam" id="PF12796">
    <property type="entry name" value="Ank_2"/>
    <property type="match status" value="4"/>
</dbReference>
<proteinExistence type="predicted"/>
<evidence type="ECO:0000313" key="6">
    <source>
        <dbReference type="EMBL" id="CAG9973676.1"/>
    </source>
</evidence>
<feature type="repeat" description="ANK" evidence="3">
    <location>
        <begin position="1086"/>
        <end position="1123"/>
    </location>
</feature>
<dbReference type="Gene3D" id="3.40.50.300">
    <property type="entry name" value="P-loop containing nucleotide triphosphate hydrolases"/>
    <property type="match status" value="1"/>
</dbReference>
<feature type="repeat" description="ANK" evidence="3">
    <location>
        <begin position="571"/>
        <end position="603"/>
    </location>
</feature>
<reference evidence="6" key="1">
    <citation type="submission" date="2021-10" db="EMBL/GenBank/DDBJ databases">
        <authorList>
            <person name="Piombo E."/>
        </authorList>
    </citation>
    <scope>NUCLEOTIDE SEQUENCE</scope>
</reference>
<feature type="repeat" description="ANK" evidence="3">
    <location>
        <begin position="1489"/>
        <end position="1524"/>
    </location>
</feature>
<organism evidence="6 7">
    <name type="scientific">Clonostachys byssicola</name>
    <dbReference type="NCBI Taxonomy" id="160290"/>
    <lineage>
        <taxon>Eukaryota</taxon>
        <taxon>Fungi</taxon>
        <taxon>Dikarya</taxon>
        <taxon>Ascomycota</taxon>
        <taxon>Pezizomycotina</taxon>
        <taxon>Sordariomycetes</taxon>
        <taxon>Hypocreomycetidae</taxon>
        <taxon>Hypocreales</taxon>
        <taxon>Bionectriaceae</taxon>
        <taxon>Clonostachys</taxon>
    </lineage>
</organism>
<name>A0A9N9U2P2_9HYPO</name>
<comment type="caution">
    <text evidence="6">The sequence shown here is derived from an EMBL/GenBank/DDBJ whole genome shotgun (WGS) entry which is preliminary data.</text>
</comment>
<dbReference type="InterPro" id="IPR007111">
    <property type="entry name" value="NACHT_NTPase"/>
</dbReference>
<dbReference type="OrthoDB" id="21416at2759"/>
<feature type="domain" description="NACHT" evidence="5">
    <location>
        <begin position="89"/>
        <end position="229"/>
    </location>
</feature>
<feature type="region of interest" description="Disordered" evidence="4">
    <location>
        <begin position="1"/>
        <end position="30"/>
    </location>
</feature>
<evidence type="ECO:0000256" key="3">
    <source>
        <dbReference type="PROSITE-ProRule" id="PRU00023"/>
    </source>
</evidence>
<dbReference type="PROSITE" id="PS50297">
    <property type="entry name" value="ANK_REP_REGION"/>
    <property type="match status" value="5"/>
</dbReference>
<dbReference type="SMART" id="SM00248">
    <property type="entry name" value="ANK"/>
    <property type="match status" value="26"/>
</dbReference>
<dbReference type="PANTHER" id="PTHR24126:SF14">
    <property type="entry name" value="ANK_REP_REGION DOMAIN-CONTAINING PROTEIN"/>
    <property type="match status" value="1"/>
</dbReference>
<dbReference type="InterPro" id="IPR056884">
    <property type="entry name" value="NPHP3-like_N"/>
</dbReference>
<keyword evidence="7" id="KW-1185">Reference proteome</keyword>
<dbReference type="InterPro" id="IPR027417">
    <property type="entry name" value="P-loop_NTPase"/>
</dbReference>
<dbReference type="Gene3D" id="1.25.40.20">
    <property type="entry name" value="Ankyrin repeat-containing domain"/>
    <property type="match status" value="9"/>
</dbReference>
<accession>A0A9N9U2P2</accession>
<gene>
    <name evidence="6" type="ORF">CBYS24578_00011558</name>
</gene>
<dbReference type="SUPFAM" id="SSF52540">
    <property type="entry name" value="P-loop containing nucleoside triphosphate hydrolases"/>
    <property type="match status" value="1"/>
</dbReference>
<dbReference type="PANTHER" id="PTHR24126">
    <property type="entry name" value="ANKYRIN REPEAT, PH AND SEC7 DOMAIN CONTAINING PROTEIN SECG-RELATED"/>
    <property type="match status" value="1"/>
</dbReference>
<dbReference type="PRINTS" id="PR01415">
    <property type="entry name" value="ANKYRIN"/>
</dbReference>
<evidence type="ECO:0000313" key="7">
    <source>
        <dbReference type="Proteomes" id="UP000754883"/>
    </source>
</evidence>
<feature type="repeat" description="ANK" evidence="3">
    <location>
        <begin position="1525"/>
        <end position="1563"/>
    </location>
</feature>
<dbReference type="EMBL" id="CABFNO020001247">
    <property type="protein sequence ID" value="CAG9973676.1"/>
    <property type="molecule type" value="Genomic_DNA"/>
</dbReference>
<feature type="repeat" description="ANK" evidence="3">
    <location>
        <begin position="1244"/>
        <end position="1276"/>
    </location>
</feature>
<evidence type="ECO:0000256" key="1">
    <source>
        <dbReference type="ARBA" id="ARBA00022737"/>
    </source>
</evidence>
<feature type="repeat" description="ANK" evidence="3">
    <location>
        <begin position="895"/>
        <end position="931"/>
    </location>
</feature>
<feature type="repeat" description="ANK" evidence="3">
    <location>
        <begin position="604"/>
        <end position="630"/>
    </location>
</feature>
<feature type="repeat" description="ANK" evidence="3">
    <location>
        <begin position="1203"/>
        <end position="1224"/>
    </location>
</feature>
<keyword evidence="1" id="KW-0677">Repeat</keyword>
<evidence type="ECO:0000256" key="2">
    <source>
        <dbReference type="ARBA" id="ARBA00023043"/>
    </source>
</evidence>
<dbReference type="Pfam" id="PF24883">
    <property type="entry name" value="NPHP3_N"/>
    <property type="match status" value="1"/>
</dbReference>
<dbReference type="PROSITE" id="PS50837">
    <property type="entry name" value="NACHT"/>
    <property type="match status" value="1"/>
</dbReference>
<dbReference type="PROSITE" id="PS50088">
    <property type="entry name" value="ANK_REPEAT"/>
    <property type="match status" value="9"/>
</dbReference>
<dbReference type="SUPFAM" id="SSF48403">
    <property type="entry name" value="Ankyrin repeat"/>
    <property type="match status" value="6"/>
</dbReference>
<dbReference type="InterPro" id="IPR002110">
    <property type="entry name" value="Ankyrin_rpt"/>
</dbReference>
<dbReference type="InterPro" id="IPR036770">
    <property type="entry name" value="Ankyrin_rpt-contain_sf"/>
</dbReference>
<feature type="repeat" description="ANK" evidence="3">
    <location>
        <begin position="1317"/>
        <end position="1342"/>
    </location>
</feature>
<evidence type="ECO:0000256" key="4">
    <source>
        <dbReference type="SAM" id="MobiDB-lite"/>
    </source>
</evidence>
<sequence>MEVASEQEADYQVVSQDSVPAPAAKAGTTRQTELNTVQKWLQPTDYNSPGNEYMKHLHSYVPGTGSWVRESPTYSTWAESRPHSEDQHGILHVRGVAGSGKSVLAASIISQLQEEQPNTPVLFFFFRQIVEKNHSAKYLVRDFASQLLPHNQSLVSKLYPMSQKRGVDGTEFSSLWDAILQALESMPRVYCVVDALDEMDDGDLDFIHQLVRLGALDPGRVKLLLTSRPISKIEEALRDPHVLRFKLETSLIDPDIEKYVRVSLVSLYPSLRPETEDMVRKTICKCAQGLFLHARLVTNNLTNGLKDGRITEEMLPECLERLPQNLKDVYEQMLADHALRSGVGTTQQAHILMCVTHSSRPLRLIELGSLVSSFMELDNLKKGKDLVRASCGPLLEILEDQTVSVIHHSFTEFLRDGSRQQTPASFPVLNSRHAHSMLAILSLQYLDRCPLLDTNTGAPADSFHDWYEDSRKEKTRRHQVLQDMKLAIPLLSYSVENLKYHLDNAGPGDIQLLGTISTCLAPGKPAFALWMYHNWPARFCNSSTTIHLAAFGDMPLYVIEHLGPNDTKDGDGRTPLSYAAEKNAAKTVNFFLSHGADPKSYCRWGLTPLHYAIRDGAIETVQLLLEAGASPLVPTIAPDPHDGYYGRDDDEDDSVGGTPLEYAFTGNHEAIIECFMPLITPDYANKCLHWARGTKSIEAVLKAGHANVDCFAGGSTKLFKSTTDYDFETMKVLIQHGADVNKRCLGNSYENEDIISLEVDNPRGPMPIHAFAGYGKLSARGCSDLELAEKCLRLLLDNGADVNATTDGEKHTYRGQNGNFTPLFYAVKKDISGYWFGANDRTGDKCASLLLKAGADPNARTTCGCTPMHGANPECLSLFDLLVSYSADVNAKNSMGRTPLLNLIQQYQVKPDVKVFEKLIECGADVNTSDNLGDTIFHMILGNLSKFEMTDLPFFELLLRSGADINKPNNAGNPPLFKYVLPDESWSTRRRKGDDEPLLRALVEAGSDFRTYNGQGETFLSALISQHRSAIKSAHVEKFIRLGADLTARNVDGSTLLHVAVRSKLSIAWIDYFLSKGVDPLATDENGRTLIHVAVQHHKADADGRTTVERLIELGVSRGAKDGFGSTSLHLTSENAHRERGTPREDESDWVDAILKTGILGAQDVNDRDNSGATALHNAANACEFTVAKLLEAEADPTALTFEGLSPLHIACRGGQPNVVGLLLATYKERGELGQMINLHDALGERTSLHHAARTGIYESVSYLLSNGAEIASLDKNGFTALHALIEAPLNSPWLETLKLLLQFGADLSTKAWFEQNSVTALDLAVKNGHEAMVQALVQHGATSQGSIHDQSPKPAISTETLHDLLESRNSPDMVRKVGKVLDTNDYATIKEFVRLGGNLMKTDQYRNTTILHEMVDRGNICLLNYFRDEASKVDQSPWMMEEDNPGTLLAKACERGLPGLDIIKCLVENIGLDPNMPSHRRGYTYKLAKATPLHIVACGRHFWHVDAVTYLLSQGADIEAKNKDGQTPLLCAISTQHPNGFWKERTIKRLLDHGADPNFITESGASCLSEADSAEVLKLLLEHGADILATPGVMEFALKKMDTDMVAVLLNAGANPNYRDSPDGSYTEDKASSQYPLHHAARPATNEILPFDWDFRKQKITETLLQGGADPYASYSDHSYVLQVIVEENGFLDPFFKMGSLDVEKRGRHGRTLLLSACVVLKKPHREVWNGRLKKEFPPTANPKAVLALLARGAIADVTDDEERTPLHCLCTMTHPYDEDHQQAFDALVSSAPSTIHAVDNAGFKPLHRASQSCQSWAIRRLVDLGADLLEPDPNGNTALHFLAPMMVGEKASAAAAQAQFRLLLAQGLSINARNNKGETPLFPTISAEWSGTHLTGTSHPTYALENDVSPSDVLDLYIGRGADIFTADNEGKTLLHAAAGRRIEEPDWNTDQIKHMENVFKKLMDMGLDPRQEDVQMRTAIDMAVARGRTGIVDFFAEK</sequence>
<dbReference type="Proteomes" id="UP000754883">
    <property type="component" value="Unassembled WGS sequence"/>
</dbReference>
<keyword evidence="2 3" id="KW-0040">ANK repeat</keyword>
<protein>
    <recommendedName>
        <fullName evidence="5">NACHT domain-containing protein</fullName>
    </recommendedName>
</protein>
<evidence type="ECO:0000259" key="5">
    <source>
        <dbReference type="PROSITE" id="PS50837"/>
    </source>
</evidence>